<dbReference type="EMBL" id="JAUESC010000384">
    <property type="protein sequence ID" value="KAK0581525.1"/>
    <property type="molecule type" value="Genomic_DNA"/>
</dbReference>
<evidence type="ECO:0000313" key="3">
    <source>
        <dbReference type="Proteomes" id="UP001168877"/>
    </source>
</evidence>
<protein>
    <recommendedName>
        <fullName evidence="1">Reverse transcriptase Ty1/copia-type domain-containing protein</fullName>
    </recommendedName>
</protein>
<evidence type="ECO:0000313" key="2">
    <source>
        <dbReference type="EMBL" id="KAK0581525.1"/>
    </source>
</evidence>
<gene>
    <name evidence="2" type="ORF">LWI29_014803</name>
</gene>
<keyword evidence="3" id="KW-1185">Reference proteome</keyword>
<accession>A0AA39RWM4</accession>
<reference evidence="2" key="2">
    <citation type="submission" date="2023-06" db="EMBL/GenBank/DDBJ databases">
        <authorList>
            <person name="Swenson N.G."/>
            <person name="Wegrzyn J.L."/>
            <person name="Mcevoy S.L."/>
        </authorList>
    </citation>
    <scope>NUCLEOTIDE SEQUENCE</scope>
    <source>
        <strain evidence="2">NS2018</strain>
        <tissue evidence="2">Leaf</tissue>
    </source>
</reference>
<dbReference type="InterPro" id="IPR043502">
    <property type="entry name" value="DNA/RNA_pol_sf"/>
</dbReference>
<dbReference type="SUPFAM" id="SSF56672">
    <property type="entry name" value="DNA/RNA polymerases"/>
    <property type="match status" value="1"/>
</dbReference>
<evidence type="ECO:0000259" key="1">
    <source>
        <dbReference type="Pfam" id="PF07727"/>
    </source>
</evidence>
<organism evidence="2 3">
    <name type="scientific">Acer saccharum</name>
    <name type="common">Sugar maple</name>
    <dbReference type="NCBI Taxonomy" id="4024"/>
    <lineage>
        <taxon>Eukaryota</taxon>
        <taxon>Viridiplantae</taxon>
        <taxon>Streptophyta</taxon>
        <taxon>Embryophyta</taxon>
        <taxon>Tracheophyta</taxon>
        <taxon>Spermatophyta</taxon>
        <taxon>Magnoliopsida</taxon>
        <taxon>eudicotyledons</taxon>
        <taxon>Gunneridae</taxon>
        <taxon>Pentapetalae</taxon>
        <taxon>rosids</taxon>
        <taxon>malvids</taxon>
        <taxon>Sapindales</taxon>
        <taxon>Sapindaceae</taxon>
        <taxon>Hippocastanoideae</taxon>
        <taxon>Acereae</taxon>
        <taxon>Acer</taxon>
    </lineage>
</organism>
<dbReference type="Proteomes" id="UP001168877">
    <property type="component" value="Unassembled WGS sequence"/>
</dbReference>
<feature type="domain" description="Reverse transcriptase Ty1/copia-type" evidence="1">
    <location>
        <begin position="2"/>
        <end position="103"/>
    </location>
</feature>
<dbReference type="Pfam" id="PF07727">
    <property type="entry name" value="RVT_2"/>
    <property type="match status" value="1"/>
</dbReference>
<name>A0AA39RWM4_ACESA</name>
<proteinExistence type="predicted"/>
<dbReference type="InterPro" id="IPR013103">
    <property type="entry name" value="RVT_2"/>
</dbReference>
<reference evidence="2" key="1">
    <citation type="journal article" date="2022" name="Plant J.">
        <title>Strategies of tolerance reflected in two North American maple genomes.</title>
        <authorList>
            <person name="McEvoy S.L."/>
            <person name="Sezen U.U."/>
            <person name="Trouern-Trend A."/>
            <person name="McMahon S.M."/>
            <person name="Schaberg P.G."/>
            <person name="Yang J."/>
            <person name="Wegrzyn J.L."/>
            <person name="Swenson N.G."/>
        </authorList>
    </citation>
    <scope>NUCLEOTIDE SEQUENCE</scope>
    <source>
        <strain evidence="2">NS2018</strain>
    </source>
</reference>
<sequence>MRKFRYQQSNSDHTLFFKRKDDKITLLIVYVDDMIVTGNDDLEMTNLQSHLATEFEMKDLGVLRYFLGIEVARSKHGIFLSQRKYVLDLLTETEMLASKPADTLMDQNHKLCECPDHPNQTPTQRKISKACW</sequence>
<dbReference type="AlphaFoldDB" id="A0AA39RWM4"/>
<comment type="caution">
    <text evidence="2">The sequence shown here is derived from an EMBL/GenBank/DDBJ whole genome shotgun (WGS) entry which is preliminary data.</text>
</comment>